<evidence type="ECO:0000313" key="3">
    <source>
        <dbReference type="Proteomes" id="UP000269289"/>
    </source>
</evidence>
<sequence>PRADTAADPHDPHEPHEPHRPQHPHRPHHRPGAHVAAFVALRAAVARRVEPYRDDLRVEPERLAQLLLTVLPGLGPPGIADEAEIPHAEVVDVLLHGVVRPTG</sequence>
<dbReference type="AlphaFoldDB" id="A0A3M2J2M2"/>
<dbReference type="Proteomes" id="UP000269289">
    <property type="component" value="Unassembled WGS sequence"/>
</dbReference>
<gene>
    <name evidence="2" type="ORF">EBM89_13895</name>
</gene>
<feature type="compositionally biased region" description="Basic and acidic residues" evidence="1">
    <location>
        <begin position="1"/>
        <end position="20"/>
    </location>
</feature>
<reference evidence="2 3" key="1">
    <citation type="submission" date="2018-10" db="EMBL/GenBank/DDBJ databases">
        <title>Isolation, diversity and antifungal activity of actinobacteria from wheat.</title>
        <authorList>
            <person name="Han C."/>
        </authorList>
    </citation>
    <scope>NUCLEOTIDE SEQUENCE [LARGE SCALE GENOMIC DNA]</scope>
    <source>
        <strain evidence="2 3">NEAU-YY56</strain>
    </source>
</reference>
<feature type="non-terminal residue" evidence="2">
    <location>
        <position position="1"/>
    </location>
</feature>
<accession>A0A3M2J2M2</accession>
<name>A0A3M2J2M2_9CELL</name>
<protein>
    <submittedName>
        <fullName evidence="2">Uncharacterized protein</fullName>
    </submittedName>
</protein>
<dbReference type="RefSeq" id="WP_199732130.1">
    <property type="nucleotide sequence ID" value="NZ_RFFI01000080.1"/>
</dbReference>
<feature type="compositionally biased region" description="Basic residues" evidence="1">
    <location>
        <begin position="21"/>
        <end position="32"/>
    </location>
</feature>
<comment type="caution">
    <text evidence="2">The sequence shown here is derived from an EMBL/GenBank/DDBJ whole genome shotgun (WGS) entry which is preliminary data.</text>
</comment>
<keyword evidence="3" id="KW-1185">Reference proteome</keyword>
<feature type="region of interest" description="Disordered" evidence="1">
    <location>
        <begin position="1"/>
        <end position="32"/>
    </location>
</feature>
<proteinExistence type="predicted"/>
<evidence type="ECO:0000256" key="1">
    <source>
        <dbReference type="SAM" id="MobiDB-lite"/>
    </source>
</evidence>
<dbReference type="EMBL" id="RFFI01000080">
    <property type="protein sequence ID" value="RMI07064.1"/>
    <property type="molecule type" value="Genomic_DNA"/>
</dbReference>
<organism evidence="2 3">
    <name type="scientific">Cellulomonas triticagri</name>
    <dbReference type="NCBI Taxonomy" id="2483352"/>
    <lineage>
        <taxon>Bacteria</taxon>
        <taxon>Bacillati</taxon>
        <taxon>Actinomycetota</taxon>
        <taxon>Actinomycetes</taxon>
        <taxon>Micrococcales</taxon>
        <taxon>Cellulomonadaceae</taxon>
        <taxon>Cellulomonas</taxon>
    </lineage>
</organism>
<evidence type="ECO:0000313" key="2">
    <source>
        <dbReference type="EMBL" id="RMI07064.1"/>
    </source>
</evidence>